<name>A0ABV6U915_9ACTN</name>
<comment type="similarity">
    <text evidence="1 3">Belongs to the short-chain dehydrogenases/reductases (SDR) family.</text>
</comment>
<feature type="region of interest" description="Disordered" evidence="4">
    <location>
        <begin position="348"/>
        <end position="406"/>
    </location>
</feature>
<dbReference type="PRINTS" id="PR00081">
    <property type="entry name" value="GDHRDH"/>
</dbReference>
<dbReference type="InterPro" id="IPR036291">
    <property type="entry name" value="NAD(P)-bd_dom_sf"/>
</dbReference>
<sequence length="406" mass="42864">MVLNSFSKFVVVVTGASSGIGRATALAFADQGSAVVVAARRKEPLDELVEECRQRGTTAIAVPTDVVDEEAVRQLARTAVDRLGRIDVWVNNAAVTLFARIEDAPMDAFRRVIDTNLFGYLHGARAVLPIFREQGSGVLINVGSVMSVLSQPYAAAYVLSKHAVRALSMALRQELALDGGHGIDVCTVMPATIDTPLFQHAGNFTGRAVRAMPPVHPPKQVARTIVNLARLPRREVYVGNAGRFQAYQARLAPGLVESMLATLADRMHLDRLRPAPPSPGNLFTPMAEGTDTTGGWSGGLLTRLRRSAEIATALGVGAATALPRAAAGAFILALRGLTRWAWQPGDPVRPGVHGPSPSGYGAAQEARGSGPRRLCVSPAAEGRAARTAPRGGDHDHGTAVPDLEPG</sequence>
<comment type="caution">
    <text evidence="5">The sequence shown here is derived from an EMBL/GenBank/DDBJ whole genome shotgun (WGS) entry which is preliminary data.</text>
</comment>
<dbReference type="InterPro" id="IPR002347">
    <property type="entry name" value="SDR_fam"/>
</dbReference>
<dbReference type="Gene3D" id="3.40.50.720">
    <property type="entry name" value="NAD(P)-binding Rossmann-like Domain"/>
    <property type="match status" value="1"/>
</dbReference>
<dbReference type="PANTHER" id="PTHR44196">
    <property type="entry name" value="DEHYDROGENASE/REDUCTASE SDR FAMILY MEMBER 7B"/>
    <property type="match status" value="1"/>
</dbReference>
<organism evidence="5 6">
    <name type="scientific">Sphaerimonospora cavernae</name>
    <dbReference type="NCBI Taxonomy" id="1740611"/>
    <lineage>
        <taxon>Bacteria</taxon>
        <taxon>Bacillati</taxon>
        <taxon>Actinomycetota</taxon>
        <taxon>Actinomycetes</taxon>
        <taxon>Streptosporangiales</taxon>
        <taxon>Streptosporangiaceae</taxon>
        <taxon>Sphaerimonospora</taxon>
    </lineage>
</organism>
<evidence type="ECO:0000313" key="6">
    <source>
        <dbReference type="Proteomes" id="UP001589870"/>
    </source>
</evidence>
<dbReference type="SUPFAM" id="SSF51735">
    <property type="entry name" value="NAD(P)-binding Rossmann-fold domains"/>
    <property type="match status" value="1"/>
</dbReference>
<evidence type="ECO:0000256" key="3">
    <source>
        <dbReference type="RuleBase" id="RU000363"/>
    </source>
</evidence>
<dbReference type="Pfam" id="PF00106">
    <property type="entry name" value="adh_short"/>
    <property type="match status" value="1"/>
</dbReference>
<proteinExistence type="inferred from homology"/>
<dbReference type="NCBIfam" id="NF005495">
    <property type="entry name" value="PRK07109.1"/>
    <property type="match status" value="1"/>
</dbReference>
<evidence type="ECO:0000256" key="2">
    <source>
        <dbReference type="ARBA" id="ARBA00023002"/>
    </source>
</evidence>
<dbReference type="Proteomes" id="UP001589870">
    <property type="component" value="Unassembled WGS sequence"/>
</dbReference>
<evidence type="ECO:0000256" key="1">
    <source>
        <dbReference type="ARBA" id="ARBA00006484"/>
    </source>
</evidence>
<gene>
    <name evidence="5" type="ORF">ACFHYQ_18670</name>
</gene>
<evidence type="ECO:0000313" key="5">
    <source>
        <dbReference type="EMBL" id="MFC0864321.1"/>
    </source>
</evidence>
<evidence type="ECO:0000256" key="4">
    <source>
        <dbReference type="SAM" id="MobiDB-lite"/>
    </source>
</evidence>
<dbReference type="EMBL" id="JBHMQT010000040">
    <property type="protein sequence ID" value="MFC0864321.1"/>
    <property type="molecule type" value="Genomic_DNA"/>
</dbReference>
<dbReference type="PANTHER" id="PTHR44196:SF1">
    <property type="entry name" value="DEHYDROGENASE_REDUCTASE SDR FAMILY MEMBER 7B"/>
    <property type="match status" value="1"/>
</dbReference>
<accession>A0ABV6U915</accession>
<keyword evidence="2" id="KW-0560">Oxidoreductase</keyword>
<protein>
    <submittedName>
        <fullName evidence="5">SDR family oxidoreductase</fullName>
    </submittedName>
</protein>
<keyword evidence="6" id="KW-1185">Reference proteome</keyword>
<dbReference type="RefSeq" id="WP_394302444.1">
    <property type="nucleotide sequence ID" value="NZ_JBHMQT010000040.1"/>
</dbReference>
<reference evidence="5 6" key="1">
    <citation type="submission" date="2024-09" db="EMBL/GenBank/DDBJ databases">
        <authorList>
            <person name="Sun Q."/>
            <person name="Mori K."/>
        </authorList>
    </citation>
    <scope>NUCLEOTIDE SEQUENCE [LARGE SCALE GENOMIC DNA]</scope>
    <source>
        <strain evidence="5 6">TBRC 1851</strain>
    </source>
</reference>
<dbReference type="PRINTS" id="PR00080">
    <property type="entry name" value="SDRFAMILY"/>
</dbReference>